<reference evidence="2" key="2">
    <citation type="submission" date="2018-10" db="EMBL/GenBank/DDBJ databases">
        <title>Effector identification in a new, highly contiguous assembly of the strawberry crown rot pathogen Phytophthora cactorum.</title>
        <authorList>
            <person name="Armitage A.D."/>
            <person name="Nellist C.F."/>
            <person name="Bates H."/>
            <person name="Vickerstaff R.J."/>
            <person name="Harrison R.J."/>
        </authorList>
    </citation>
    <scope>NUCLEOTIDE SEQUENCE</scope>
    <source>
        <strain evidence="2">15-7</strain>
        <strain evidence="3">4032</strain>
        <strain evidence="4">4040</strain>
        <strain evidence="5">P415</strain>
        <strain evidence="6">P421</strain>
    </source>
</reference>
<evidence type="ECO:0000256" key="1">
    <source>
        <dbReference type="SAM" id="MobiDB-lite"/>
    </source>
</evidence>
<dbReference type="OrthoDB" id="90621at2759"/>
<protein>
    <submittedName>
        <fullName evidence="7">Uncharacterized protein</fullName>
    </submittedName>
</protein>
<proteinExistence type="predicted"/>
<dbReference type="Proteomes" id="UP000697107">
    <property type="component" value="Unassembled WGS sequence"/>
</dbReference>
<organism evidence="7 8">
    <name type="scientific">Phytophthora cactorum</name>
    <dbReference type="NCBI Taxonomy" id="29920"/>
    <lineage>
        <taxon>Eukaryota</taxon>
        <taxon>Sar</taxon>
        <taxon>Stramenopiles</taxon>
        <taxon>Oomycota</taxon>
        <taxon>Peronosporomycetes</taxon>
        <taxon>Peronosporales</taxon>
        <taxon>Peronosporaceae</taxon>
        <taxon>Phytophthora</taxon>
    </lineage>
</organism>
<evidence type="ECO:0000313" key="8">
    <source>
        <dbReference type="Proteomes" id="UP000251314"/>
    </source>
</evidence>
<reference evidence="7 8" key="1">
    <citation type="submission" date="2018-01" db="EMBL/GenBank/DDBJ databases">
        <title>Draft genome of the strawberry crown rot pathogen Phytophthora cactorum.</title>
        <authorList>
            <person name="Armitage A.D."/>
            <person name="Lysoe E."/>
            <person name="Nellist C.F."/>
            <person name="Harrison R.J."/>
            <person name="Brurberg M.B."/>
        </authorList>
    </citation>
    <scope>NUCLEOTIDE SEQUENCE [LARGE SCALE GENOMIC DNA]</scope>
    <source>
        <strain evidence="7 8">10300</strain>
    </source>
</reference>
<dbReference type="AlphaFoldDB" id="A0A329T2R8"/>
<sequence length="297" mass="34138">MGKHARDDIDQGSDSSPKKAAKSTSACEYCNKEFTTRGIPLHQKKCAKKLANDKAAAKKTRSYKFCILNEVIYEEILSFLGNQTLTKMQMITGDRYQQCEPMLARYCCKCENDNPVIRGGCCRHCKHFNGYSYIDDAKDKYGMTEKDFLNAVGREHRWIFNWGMRNLKAYRRSHCSWSTLEQYMIETCGSKMEWLRTLVKRDVIKKKALATRTQNEKRSVFLRALDPWFDSYVRSIRFKETGEEELKQCSRRFVALKAKLKERGLCLQPDSAPCNVFITTGEGSVEGVVETVVGSTT</sequence>
<name>A0A329T2R8_9STRA</name>
<dbReference type="Proteomes" id="UP000774804">
    <property type="component" value="Unassembled WGS sequence"/>
</dbReference>
<evidence type="ECO:0000313" key="6">
    <source>
        <dbReference type="EMBL" id="KAG3221473.1"/>
    </source>
</evidence>
<accession>A0A329T2R8</accession>
<dbReference type="EMBL" id="RCMI01000236">
    <property type="protein sequence ID" value="KAG2923602.1"/>
    <property type="molecule type" value="Genomic_DNA"/>
</dbReference>
<gene>
    <name evidence="7" type="ORF">PC110_g663</name>
    <name evidence="2" type="ORF">PC113_g10304</name>
    <name evidence="3" type="ORF">PC115_g8875</name>
    <name evidence="4" type="ORF">PC117_g753</name>
    <name evidence="5" type="ORF">PC118_g9688</name>
    <name evidence="6" type="ORF">PC129_g7780</name>
</gene>
<evidence type="ECO:0000313" key="7">
    <source>
        <dbReference type="EMBL" id="RAW43185.1"/>
    </source>
</evidence>
<dbReference type="EMBL" id="RCMK01000008">
    <property type="protein sequence ID" value="KAG2955014.1"/>
    <property type="molecule type" value="Genomic_DNA"/>
</dbReference>
<dbReference type="Proteomes" id="UP000251314">
    <property type="component" value="Unassembled WGS sequence"/>
</dbReference>
<dbReference type="VEuPathDB" id="FungiDB:PC110_g663"/>
<evidence type="ECO:0000313" key="4">
    <source>
        <dbReference type="EMBL" id="KAG2955014.1"/>
    </source>
</evidence>
<comment type="caution">
    <text evidence="7">The sequence shown here is derived from an EMBL/GenBank/DDBJ whole genome shotgun (WGS) entry which is preliminary data.</text>
</comment>
<evidence type="ECO:0000313" key="3">
    <source>
        <dbReference type="EMBL" id="KAG2923602.1"/>
    </source>
</evidence>
<dbReference type="Proteomes" id="UP000735874">
    <property type="component" value="Unassembled WGS sequence"/>
</dbReference>
<evidence type="ECO:0000313" key="5">
    <source>
        <dbReference type="EMBL" id="KAG2982986.1"/>
    </source>
</evidence>
<evidence type="ECO:0000313" key="2">
    <source>
        <dbReference type="EMBL" id="KAG2857868.1"/>
    </source>
</evidence>
<dbReference type="EMBL" id="RCMG01000273">
    <property type="protein sequence ID" value="KAG2857868.1"/>
    <property type="molecule type" value="Genomic_DNA"/>
</dbReference>
<dbReference type="Proteomes" id="UP000736787">
    <property type="component" value="Unassembled WGS sequence"/>
</dbReference>
<feature type="region of interest" description="Disordered" evidence="1">
    <location>
        <begin position="1"/>
        <end position="20"/>
    </location>
</feature>
<dbReference type="EMBL" id="RCMV01000217">
    <property type="protein sequence ID" value="KAG3221473.1"/>
    <property type="molecule type" value="Genomic_DNA"/>
</dbReference>
<dbReference type="EMBL" id="MJFZ01000007">
    <property type="protein sequence ID" value="RAW43185.1"/>
    <property type="molecule type" value="Genomic_DNA"/>
</dbReference>
<dbReference type="Proteomes" id="UP000760860">
    <property type="component" value="Unassembled WGS sequence"/>
</dbReference>
<dbReference type="EMBL" id="RCML01000268">
    <property type="protein sequence ID" value="KAG2982986.1"/>
    <property type="molecule type" value="Genomic_DNA"/>
</dbReference>
<keyword evidence="8" id="KW-1185">Reference proteome</keyword>